<dbReference type="FunFam" id="3.40.720.10:FF:000023">
    <property type="entry name" value="Arylsulfatase A"/>
    <property type="match status" value="1"/>
</dbReference>
<keyword evidence="4" id="KW-0732">Signal</keyword>
<dbReference type="GO" id="GO:0046872">
    <property type="term" value="F:metal ion binding"/>
    <property type="evidence" value="ECO:0007669"/>
    <property type="project" value="UniProtKB-KW"/>
</dbReference>
<dbReference type="RefSeq" id="WP_231943599.1">
    <property type="nucleotide sequence ID" value="NZ_CP036278.1"/>
</dbReference>
<dbReference type="EC" id="3.1.6.1" evidence="10"/>
<evidence type="ECO:0000256" key="6">
    <source>
        <dbReference type="ARBA" id="ARBA00022837"/>
    </source>
</evidence>
<dbReference type="InterPro" id="IPR000917">
    <property type="entry name" value="Sulfatase_N"/>
</dbReference>
<feature type="domain" description="Sulfatase N-terminal" evidence="9">
    <location>
        <begin position="55"/>
        <end position="376"/>
    </location>
</feature>
<evidence type="ECO:0000256" key="1">
    <source>
        <dbReference type="ARBA" id="ARBA00001913"/>
    </source>
</evidence>
<keyword evidence="5 10" id="KW-0378">Hydrolase</keyword>
<evidence type="ECO:0000256" key="2">
    <source>
        <dbReference type="ARBA" id="ARBA00008779"/>
    </source>
</evidence>
<reference evidence="10 11" key="1">
    <citation type="submission" date="2019-02" db="EMBL/GenBank/DDBJ databases">
        <title>Deep-cultivation of Planctomycetes and their phenomic and genomic characterization uncovers novel biology.</title>
        <authorList>
            <person name="Wiegand S."/>
            <person name="Jogler M."/>
            <person name="Boedeker C."/>
            <person name="Pinto D."/>
            <person name="Vollmers J."/>
            <person name="Rivas-Marin E."/>
            <person name="Kohn T."/>
            <person name="Peeters S.H."/>
            <person name="Heuer A."/>
            <person name="Rast P."/>
            <person name="Oberbeckmann S."/>
            <person name="Bunk B."/>
            <person name="Jeske O."/>
            <person name="Meyerdierks A."/>
            <person name="Storesund J.E."/>
            <person name="Kallscheuer N."/>
            <person name="Luecker S."/>
            <person name="Lage O.M."/>
            <person name="Pohl T."/>
            <person name="Merkel B.J."/>
            <person name="Hornburger P."/>
            <person name="Mueller R.-W."/>
            <person name="Bruemmer F."/>
            <person name="Labrenz M."/>
            <person name="Spormann A.M."/>
            <person name="Op den Camp H."/>
            <person name="Overmann J."/>
            <person name="Amann R."/>
            <person name="Jetten M.S.M."/>
            <person name="Mascher T."/>
            <person name="Medema M.H."/>
            <person name="Devos D.P."/>
            <person name="Kaster A.-K."/>
            <person name="Ovreas L."/>
            <person name="Rohde M."/>
            <person name="Galperin M.Y."/>
            <person name="Jogler C."/>
        </authorList>
    </citation>
    <scope>NUCLEOTIDE SEQUENCE [LARGE SCALE GENOMIC DNA]</scope>
    <source>
        <strain evidence="10 11">Pan181</strain>
    </source>
</reference>
<keyword evidence="11" id="KW-1185">Reference proteome</keyword>
<protein>
    <submittedName>
        <fullName evidence="10">Arylsulfatase</fullName>
        <ecNumber evidence="10">3.1.6.1</ecNumber>
    </submittedName>
</protein>
<dbReference type="PANTHER" id="PTHR42693:SF53">
    <property type="entry name" value="ENDO-4-O-SULFATASE"/>
    <property type="match status" value="1"/>
</dbReference>
<evidence type="ECO:0000256" key="7">
    <source>
        <dbReference type="ARBA" id="ARBA00023180"/>
    </source>
</evidence>
<keyword evidence="7" id="KW-0325">Glycoprotein</keyword>
<evidence type="ECO:0000313" key="10">
    <source>
        <dbReference type="EMBL" id="QDU56845.1"/>
    </source>
</evidence>
<comment type="cofactor">
    <cofactor evidence="1">
        <name>Ca(2+)</name>
        <dbReference type="ChEBI" id="CHEBI:29108"/>
    </cofactor>
</comment>
<comment type="similarity">
    <text evidence="2">Belongs to the sulfatase family.</text>
</comment>
<dbReference type="Gene3D" id="3.40.720.10">
    <property type="entry name" value="Alkaline Phosphatase, subunit A"/>
    <property type="match status" value="1"/>
</dbReference>
<dbReference type="EMBL" id="CP036278">
    <property type="protein sequence ID" value="QDU56845.1"/>
    <property type="molecule type" value="Genomic_DNA"/>
</dbReference>
<sequence length="517" mass="57065">MPCLLSVISSSMRSSHLLPIIVRLHLIVLLAASITSTLRADDDTPDSTTNAQRPPNIVVIFIDDMGYADIGPFGAKDYSTPNLDRMASEGRVFTDFHAATAVCSASRAALLTGCYPERIGILGALGPNSNHGINPDETTLAELCKSKGYATAIYGKWHLGDRPMFMPTLHGFDEWLGIPYSNDMWPLHPQYAKLSKGAADRKQGYPPLPMYEDDHIVDEVITGDEQAQFTKRFTQRAVDFIEHNQKQPFFLYVPHPMVHVPLFASDDFKGKSGAGLFGDVVMELDWSVGEILNTIRKLDLDKNTMVVFTSDNGPWLSYGDHAGSAGIFREGKGTMFEGGYREPCIVWWPDTIPAGTKCDELASTMDLVPTIAKLIDAKLPDDRTIDGHNIWPLLSGQPDAKSPYEAFYCYYGGQLQAIRDRQYKLHFPHQYRSLDGRPGGTNGSPVGYKQLKIDLELFDLKADPSETTNIAAEHPEIVERLQAAGQAARADLGDSLTKVKGKNNRPPGRVKPNKKAP</sequence>
<feature type="region of interest" description="Disordered" evidence="8">
    <location>
        <begin position="488"/>
        <end position="517"/>
    </location>
</feature>
<dbReference type="Gene3D" id="3.30.1120.10">
    <property type="match status" value="1"/>
</dbReference>
<dbReference type="InterPro" id="IPR017850">
    <property type="entry name" value="Alkaline_phosphatase_core_sf"/>
</dbReference>
<proteinExistence type="inferred from homology"/>
<evidence type="ECO:0000256" key="3">
    <source>
        <dbReference type="ARBA" id="ARBA00022723"/>
    </source>
</evidence>
<name>A0A518AQ49_9BACT</name>
<dbReference type="GO" id="GO:0004065">
    <property type="term" value="F:arylsulfatase activity"/>
    <property type="evidence" value="ECO:0007669"/>
    <property type="project" value="UniProtKB-EC"/>
</dbReference>
<evidence type="ECO:0000256" key="5">
    <source>
        <dbReference type="ARBA" id="ARBA00022801"/>
    </source>
</evidence>
<evidence type="ECO:0000256" key="4">
    <source>
        <dbReference type="ARBA" id="ARBA00022729"/>
    </source>
</evidence>
<organism evidence="10 11">
    <name type="scientific">Aeoliella mucimassa</name>
    <dbReference type="NCBI Taxonomy" id="2527972"/>
    <lineage>
        <taxon>Bacteria</taxon>
        <taxon>Pseudomonadati</taxon>
        <taxon>Planctomycetota</taxon>
        <taxon>Planctomycetia</taxon>
        <taxon>Pirellulales</taxon>
        <taxon>Lacipirellulaceae</taxon>
        <taxon>Aeoliella</taxon>
    </lineage>
</organism>
<dbReference type="Pfam" id="PF00884">
    <property type="entry name" value="Sulfatase"/>
    <property type="match status" value="1"/>
</dbReference>
<accession>A0A518AQ49</accession>
<dbReference type="InterPro" id="IPR050738">
    <property type="entry name" value="Sulfatase"/>
</dbReference>
<dbReference type="AlphaFoldDB" id="A0A518AQ49"/>
<keyword evidence="3" id="KW-0479">Metal-binding</keyword>
<keyword evidence="6" id="KW-0106">Calcium</keyword>
<dbReference type="PANTHER" id="PTHR42693">
    <property type="entry name" value="ARYLSULFATASE FAMILY MEMBER"/>
    <property type="match status" value="1"/>
</dbReference>
<dbReference type="Pfam" id="PF14707">
    <property type="entry name" value="Sulfatase_C"/>
    <property type="match status" value="1"/>
</dbReference>
<dbReference type="KEGG" id="amuc:Pan181_30570"/>
<evidence type="ECO:0000259" key="9">
    <source>
        <dbReference type="Pfam" id="PF00884"/>
    </source>
</evidence>
<dbReference type="Proteomes" id="UP000315750">
    <property type="component" value="Chromosome"/>
</dbReference>
<dbReference type="CDD" id="cd16026">
    <property type="entry name" value="GALNS_like"/>
    <property type="match status" value="1"/>
</dbReference>
<dbReference type="SUPFAM" id="SSF53649">
    <property type="entry name" value="Alkaline phosphatase-like"/>
    <property type="match status" value="1"/>
</dbReference>
<evidence type="ECO:0000313" key="11">
    <source>
        <dbReference type="Proteomes" id="UP000315750"/>
    </source>
</evidence>
<gene>
    <name evidence="10" type="primary">atsA_22</name>
    <name evidence="10" type="ORF">Pan181_30570</name>
</gene>
<evidence type="ECO:0000256" key="8">
    <source>
        <dbReference type="SAM" id="MobiDB-lite"/>
    </source>
</evidence>